<evidence type="ECO:0000259" key="1">
    <source>
        <dbReference type="Pfam" id="PF04073"/>
    </source>
</evidence>
<dbReference type="EMBL" id="FQZT01000003">
    <property type="protein sequence ID" value="SHI97766.1"/>
    <property type="molecule type" value="Genomic_DNA"/>
</dbReference>
<evidence type="ECO:0000313" key="3">
    <source>
        <dbReference type="Proteomes" id="UP000184171"/>
    </source>
</evidence>
<dbReference type="AlphaFoldDB" id="A0A1M6FJF3"/>
<accession>A0A1M6FJF3</accession>
<reference evidence="2 3" key="1">
    <citation type="submission" date="2016-11" db="EMBL/GenBank/DDBJ databases">
        <authorList>
            <person name="Jaros S."/>
            <person name="Januszkiewicz K."/>
            <person name="Wedrychowicz H."/>
        </authorList>
    </citation>
    <scope>NUCLEOTIDE SEQUENCE [LARGE SCALE GENOMIC DNA]</scope>
    <source>
        <strain evidence="2 3">DSM 5091</strain>
    </source>
</reference>
<gene>
    <name evidence="2" type="ORF">SAMN02745165_01309</name>
</gene>
<dbReference type="InterPro" id="IPR007214">
    <property type="entry name" value="YbaK/aa-tRNA-synth-assoc-dom"/>
</dbReference>
<dbReference type="InterPro" id="IPR036754">
    <property type="entry name" value="YbaK/aa-tRNA-synt-asso_dom_sf"/>
</dbReference>
<dbReference type="CDD" id="cd04333">
    <property type="entry name" value="ProX_deacylase"/>
    <property type="match status" value="1"/>
</dbReference>
<feature type="domain" description="YbaK/aminoacyl-tRNA synthetase-associated" evidence="1">
    <location>
        <begin position="23"/>
        <end position="142"/>
    </location>
</feature>
<sequence length="155" mass="16348">MPSIDDVKNYLAGHQVDVWEYEQPTPTCETAAAAVGCTPAEIAKTLLFLVGGKPAVVVTCGDMKVKSSLLKKAAGLSGKVKLPQAEDVLEYTGYAPGGVCPFLLRADLPVLLDTSMQRFEKVYAAAGNDYSAVPVTFAQLEQLTGGKPVEVCDPA</sequence>
<protein>
    <submittedName>
        <fullName evidence="2">Cys-tRNA(Pro) deacylase, prolyl-tRNA editing enzyme YbaK/EbsC</fullName>
    </submittedName>
</protein>
<keyword evidence="3" id="KW-1185">Reference proteome</keyword>
<dbReference type="PANTHER" id="PTHR30411">
    <property type="entry name" value="CYTOPLASMIC PROTEIN"/>
    <property type="match status" value="1"/>
</dbReference>
<dbReference type="GO" id="GO:0002161">
    <property type="term" value="F:aminoacyl-tRNA deacylase activity"/>
    <property type="evidence" value="ECO:0007669"/>
    <property type="project" value="InterPro"/>
</dbReference>
<dbReference type="SUPFAM" id="SSF55826">
    <property type="entry name" value="YbaK/ProRS associated domain"/>
    <property type="match status" value="1"/>
</dbReference>
<dbReference type="Gene3D" id="3.90.960.10">
    <property type="entry name" value="YbaK/aminoacyl-tRNA synthetase-associated domain"/>
    <property type="match status" value="1"/>
</dbReference>
<dbReference type="PANTHER" id="PTHR30411:SF1">
    <property type="entry name" value="CYTOPLASMIC PROTEIN"/>
    <property type="match status" value="1"/>
</dbReference>
<organism evidence="2 3">
    <name type="scientific">Malonomonas rubra DSM 5091</name>
    <dbReference type="NCBI Taxonomy" id="1122189"/>
    <lineage>
        <taxon>Bacteria</taxon>
        <taxon>Pseudomonadati</taxon>
        <taxon>Thermodesulfobacteriota</taxon>
        <taxon>Desulfuromonadia</taxon>
        <taxon>Desulfuromonadales</taxon>
        <taxon>Geopsychrobacteraceae</taxon>
        <taxon>Malonomonas</taxon>
    </lineage>
</organism>
<dbReference type="Pfam" id="PF04073">
    <property type="entry name" value="tRNA_edit"/>
    <property type="match status" value="1"/>
</dbReference>
<evidence type="ECO:0000313" key="2">
    <source>
        <dbReference type="EMBL" id="SHI97766.1"/>
    </source>
</evidence>
<proteinExistence type="predicted"/>
<dbReference type="Proteomes" id="UP000184171">
    <property type="component" value="Unassembled WGS sequence"/>
</dbReference>
<dbReference type="RefSeq" id="WP_072906962.1">
    <property type="nucleotide sequence ID" value="NZ_FQZT01000003.1"/>
</dbReference>
<dbReference type="OrthoDB" id="8536235at2"/>
<name>A0A1M6FJF3_MALRU</name>
<dbReference type="STRING" id="1122189.SAMN02745165_01309"/>